<evidence type="ECO:0000313" key="3">
    <source>
        <dbReference type="EMBL" id="SMA45313.1"/>
    </source>
</evidence>
<dbReference type="Gene3D" id="3.40.50.1820">
    <property type="entry name" value="alpha/beta hydrolase"/>
    <property type="match status" value="1"/>
</dbReference>
<name>A0A1X7AII9_9GAMM</name>
<evidence type="ECO:0000256" key="1">
    <source>
        <dbReference type="ARBA" id="ARBA00022801"/>
    </source>
</evidence>
<accession>A0A1X7AII9</accession>
<dbReference type="InterPro" id="IPR050266">
    <property type="entry name" value="AB_hydrolase_sf"/>
</dbReference>
<dbReference type="InterPro" id="IPR029058">
    <property type="entry name" value="AB_hydrolase_fold"/>
</dbReference>
<dbReference type="SUPFAM" id="SSF53474">
    <property type="entry name" value="alpha/beta-Hydrolases"/>
    <property type="match status" value="1"/>
</dbReference>
<evidence type="ECO:0000259" key="2">
    <source>
        <dbReference type="Pfam" id="PF00561"/>
    </source>
</evidence>
<reference evidence="3 4" key="1">
    <citation type="submission" date="2017-03" db="EMBL/GenBank/DDBJ databases">
        <authorList>
            <person name="Afonso C.L."/>
            <person name="Miller P.J."/>
            <person name="Scott M.A."/>
            <person name="Spackman E."/>
            <person name="Goraichik I."/>
            <person name="Dimitrov K.M."/>
            <person name="Suarez D.L."/>
            <person name="Swayne D.E."/>
        </authorList>
    </citation>
    <scope>NUCLEOTIDE SEQUENCE [LARGE SCALE GENOMIC DNA]</scope>
    <source>
        <strain evidence="3">SB41UT1</strain>
    </source>
</reference>
<dbReference type="PANTHER" id="PTHR43798:SF31">
    <property type="entry name" value="AB HYDROLASE SUPERFAMILY PROTEIN YCLE"/>
    <property type="match status" value="1"/>
</dbReference>
<dbReference type="GO" id="GO:0090499">
    <property type="term" value="F:pimelyl-[acyl-carrier protein] methyl ester esterase activity"/>
    <property type="evidence" value="ECO:0007669"/>
    <property type="project" value="UniProtKB-EC"/>
</dbReference>
<dbReference type="PANTHER" id="PTHR43798">
    <property type="entry name" value="MONOACYLGLYCEROL LIPASE"/>
    <property type="match status" value="1"/>
</dbReference>
<evidence type="ECO:0000313" key="4">
    <source>
        <dbReference type="Proteomes" id="UP000196573"/>
    </source>
</evidence>
<dbReference type="Proteomes" id="UP000196573">
    <property type="component" value="Unassembled WGS sequence"/>
</dbReference>
<gene>
    <name evidence="3" type="primary">bioH</name>
    <name evidence="3" type="ORF">EHSB41UT_01885</name>
</gene>
<dbReference type="EC" id="3.1.1.85" evidence="3"/>
<dbReference type="GO" id="GO:0016020">
    <property type="term" value="C:membrane"/>
    <property type="evidence" value="ECO:0007669"/>
    <property type="project" value="TreeGrafter"/>
</dbReference>
<dbReference type="OrthoDB" id="9780744at2"/>
<dbReference type="EMBL" id="FWPT01000004">
    <property type="protein sequence ID" value="SMA45313.1"/>
    <property type="molecule type" value="Genomic_DNA"/>
</dbReference>
<dbReference type="Pfam" id="PF00561">
    <property type="entry name" value="Abhydrolase_1"/>
    <property type="match status" value="1"/>
</dbReference>
<dbReference type="InterPro" id="IPR000073">
    <property type="entry name" value="AB_hydrolase_1"/>
</dbReference>
<keyword evidence="1 3" id="KW-0378">Hydrolase</keyword>
<sequence length="247" mass="26409">MSTVVDSVVLVSGWAMSAEVLAPLAQALEQSGWQVQAVSLAEAEGSTWEDLYTLLNSKVGQSLPVLVGWSLGGNLCSRFAAKYPDRVSGVVTLGSTPSFIARDGWTQGKHPDAYQQFADGVAANIQGAMKEFAPVCARGSHDLKGTIRALRASAKWALEQNTDWCDLLNRLAEDARSEWQQVQCPAVHLLAEQDPLAKASIADDLQALLPGQTVKVLDGSHAIFLDHTDAVVDVVTTVRNKNKEGGA</sequence>
<protein>
    <submittedName>
        <fullName evidence="3">Pimeloyl-[acyl-carrier protein] methyl ester esterase</fullName>
        <ecNumber evidence="3">3.1.1.85</ecNumber>
    </submittedName>
</protein>
<organism evidence="3 4">
    <name type="scientific">Parendozoicomonas haliclonae</name>
    <dbReference type="NCBI Taxonomy" id="1960125"/>
    <lineage>
        <taxon>Bacteria</taxon>
        <taxon>Pseudomonadati</taxon>
        <taxon>Pseudomonadota</taxon>
        <taxon>Gammaproteobacteria</taxon>
        <taxon>Oceanospirillales</taxon>
        <taxon>Endozoicomonadaceae</taxon>
        <taxon>Parendozoicomonas</taxon>
    </lineage>
</organism>
<dbReference type="RefSeq" id="WP_087109181.1">
    <property type="nucleotide sequence ID" value="NZ_CBCSCN010000002.1"/>
</dbReference>
<proteinExistence type="predicted"/>
<keyword evidence="4" id="KW-1185">Reference proteome</keyword>
<feature type="domain" description="AB hydrolase-1" evidence="2">
    <location>
        <begin position="8"/>
        <end position="227"/>
    </location>
</feature>
<dbReference type="AlphaFoldDB" id="A0A1X7AII9"/>